<comment type="subcellular location">
    <subcellularLocation>
        <location evidence="1">Cell membrane</location>
        <topology evidence="1">Multi-pass membrane protein</topology>
    </subcellularLocation>
</comment>
<evidence type="ECO:0000313" key="8">
    <source>
        <dbReference type="EMBL" id="MCE7509545.1"/>
    </source>
</evidence>
<dbReference type="Pfam" id="PF13396">
    <property type="entry name" value="PLDc_N"/>
    <property type="match status" value="1"/>
</dbReference>
<evidence type="ECO:0000256" key="4">
    <source>
        <dbReference type="ARBA" id="ARBA00022989"/>
    </source>
</evidence>
<dbReference type="Proteomes" id="UP001107961">
    <property type="component" value="Unassembled WGS sequence"/>
</dbReference>
<dbReference type="AlphaFoldDB" id="A0A9Q3W678"/>
<evidence type="ECO:0000256" key="6">
    <source>
        <dbReference type="SAM" id="Phobius"/>
    </source>
</evidence>
<keyword evidence="2" id="KW-1003">Cell membrane</keyword>
<dbReference type="GeneID" id="94687537"/>
<evidence type="ECO:0000256" key="5">
    <source>
        <dbReference type="ARBA" id="ARBA00023136"/>
    </source>
</evidence>
<evidence type="ECO:0000313" key="9">
    <source>
        <dbReference type="Proteomes" id="UP001107961"/>
    </source>
</evidence>
<comment type="caution">
    <text evidence="8">The sequence shown here is derived from an EMBL/GenBank/DDBJ whole genome shotgun (WGS) entry which is preliminary data.</text>
</comment>
<keyword evidence="5 6" id="KW-0472">Membrane</keyword>
<name>A0A9Q3W678_9GAMM</name>
<evidence type="ECO:0000259" key="7">
    <source>
        <dbReference type="Pfam" id="PF13396"/>
    </source>
</evidence>
<accession>A0A9Q3W678</accession>
<dbReference type="RefSeq" id="WP_022995285.1">
    <property type="nucleotide sequence ID" value="NZ_CBDDTQ010000005.1"/>
</dbReference>
<dbReference type="InterPro" id="IPR027379">
    <property type="entry name" value="CLS_N"/>
</dbReference>
<feature type="domain" description="Cardiolipin synthase N-terminal" evidence="7">
    <location>
        <begin position="10"/>
        <end position="52"/>
    </location>
</feature>
<feature type="transmembrane region" description="Helical" evidence="6">
    <location>
        <begin position="31"/>
        <end position="50"/>
    </location>
</feature>
<keyword evidence="9" id="KW-1185">Reference proteome</keyword>
<sequence length="58" mass="6213">MKALSIIILILDIFAIVKILQSGAEVPQKALWIALVVILPLLGLILWALLGPGSPVKK</sequence>
<evidence type="ECO:0000256" key="2">
    <source>
        <dbReference type="ARBA" id="ARBA00022475"/>
    </source>
</evidence>
<keyword evidence="4 6" id="KW-1133">Transmembrane helix</keyword>
<evidence type="ECO:0000256" key="3">
    <source>
        <dbReference type="ARBA" id="ARBA00022692"/>
    </source>
</evidence>
<evidence type="ECO:0000256" key="1">
    <source>
        <dbReference type="ARBA" id="ARBA00004651"/>
    </source>
</evidence>
<protein>
    <submittedName>
        <fullName evidence="8">PLDc N-terminal domain-containing protein</fullName>
    </submittedName>
</protein>
<dbReference type="GO" id="GO:0005886">
    <property type="term" value="C:plasma membrane"/>
    <property type="evidence" value="ECO:0007669"/>
    <property type="project" value="UniProtKB-SubCell"/>
</dbReference>
<dbReference type="EMBL" id="JAJVKT010000015">
    <property type="protein sequence ID" value="MCE7509545.1"/>
    <property type="molecule type" value="Genomic_DNA"/>
</dbReference>
<proteinExistence type="predicted"/>
<reference evidence="8" key="1">
    <citation type="submission" date="2022-01" db="EMBL/GenBank/DDBJ databases">
        <authorList>
            <person name="Karlyshev A.V."/>
            <person name="Jaspars M."/>
        </authorList>
    </citation>
    <scope>NUCLEOTIDE SEQUENCE</scope>
    <source>
        <strain evidence="8">AGSA3-2</strain>
    </source>
</reference>
<keyword evidence="3 6" id="KW-0812">Transmembrane</keyword>
<gene>
    <name evidence="8" type="ORF">LZG35_12920</name>
</gene>
<organism evidence="8 9">
    <name type="scientific">Alloalcanivorax xenomutans</name>
    <dbReference type="NCBI Taxonomy" id="1094342"/>
    <lineage>
        <taxon>Bacteria</taxon>
        <taxon>Pseudomonadati</taxon>
        <taxon>Pseudomonadota</taxon>
        <taxon>Gammaproteobacteria</taxon>
        <taxon>Oceanospirillales</taxon>
        <taxon>Alcanivoracaceae</taxon>
        <taxon>Alloalcanivorax</taxon>
    </lineage>
</organism>